<dbReference type="InterPro" id="IPR011990">
    <property type="entry name" value="TPR-like_helical_dom_sf"/>
</dbReference>
<comment type="caution">
    <text evidence="4">The sequence shown here is derived from an EMBL/GenBank/DDBJ whole genome shotgun (WGS) entry which is preliminary data.</text>
</comment>
<evidence type="ECO:0000256" key="2">
    <source>
        <dbReference type="ARBA" id="ARBA00022737"/>
    </source>
</evidence>
<comment type="similarity">
    <text evidence="1">Belongs to the PPR family. P subfamily.</text>
</comment>
<dbReference type="NCBIfam" id="TIGR00756">
    <property type="entry name" value="PPR"/>
    <property type="match status" value="4"/>
</dbReference>
<sequence>MAIPTSSDWSLACSHRSKKTHRHAFNPTCNFIPFLSLLSSDPRFAIGKSSGCPSPILENESTHQPAIQMDLKIQDFLTSGLPETEDLNGFICTLFKNPQTGELAYNYYEKAKEVPEFIPRKVTLKHLIRYLVRLKSWNLIWSISQDFRKYNVYPDTSTCRRLISTCTKARKVKLVNNLLDVLKNNQEVAVSAFDTAMRGYNKLHMYRSTIVTYQYMESAGIVLDSGCFSQIMEAFQKIGNNNRVVALFEEYEKRKMGLSPITTEIYRIVCESLSKSGRPFEALEYFNELRKQGFQEEPSFYTTLICSFASIGEVKVAEELLEEGERKSMLRDPAVFLKLVVMYVGEGMMEKTLDVVAMMKRVKIRVSDCIFCAIVNGYSKKRGLMAAIKVYEDLVLDGCEPGQVTYASILNVYCRIGLYAKAEEVFYKMDKMGYDKCVVAYSSMVAMYGKTGRVREATRLVAKMKEKGCEPNVWVYNALMDMHGKVLNLRQVEKTWNEMKRRKVVPDKVSYTSIISAYNKAREFDCCVKFYEEYRLNGGVIDRAMAGIMVGVFSKMSRIDELVKLLQDLKTQGTRLDGRLYRSSLNALRDSGLQVQAKWFQQGFEAT</sequence>
<evidence type="ECO:0000313" key="5">
    <source>
        <dbReference type="Proteomes" id="UP001188597"/>
    </source>
</evidence>
<proteinExistence type="inferred from homology"/>
<accession>A0AA88VT25</accession>
<evidence type="ECO:0000313" key="4">
    <source>
        <dbReference type="EMBL" id="KAK3014427.1"/>
    </source>
</evidence>
<dbReference type="Pfam" id="PF13041">
    <property type="entry name" value="PPR_2"/>
    <property type="match status" value="1"/>
</dbReference>
<feature type="repeat" description="PPR" evidence="3">
    <location>
        <begin position="472"/>
        <end position="506"/>
    </location>
</feature>
<evidence type="ECO:0008006" key="6">
    <source>
        <dbReference type="Google" id="ProtNLM"/>
    </source>
</evidence>
<dbReference type="InterPro" id="IPR002885">
    <property type="entry name" value="PPR_rpt"/>
</dbReference>
<protein>
    <recommendedName>
        <fullName evidence="6">Pentatricopeptide repeat-containing protein</fullName>
    </recommendedName>
</protein>
<reference evidence="4" key="1">
    <citation type="submission" date="2022-12" db="EMBL/GenBank/DDBJ databases">
        <title>Draft genome assemblies for two species of Escallonia (Escalloniales).</title>
        <authorList>
            <person name="Chanderbali A."/>
            <person name="Dervinis C."/>
            <person name="Anghel I."/>
            <person name="Soltis D."/>
            <person name="Soltis P."/>
            <person name="Zapata F."/>
        </authorList>
    </citation>
    <scope>NUCLEOTIDE SEQUENCE</scope>
    <source>
        <strain evidence="4">UCBG64.0493</strain>
        <tissue evidence="4">Leaf</tissue>
    </source>
</reference>
<keyword evidence="5" id="KW-1185">Reference proteome</keyword>
<organism evidence="4 5">
    <name type="scientific">Escallonia herrerae</name>
    <dbReference type="NCBI Taxonomy" id="1293975"/>
    <lineage>
        <taxon>Eukaryota</taxon>
        <taxon>Viridiplantae</taxon>
        <taxon>Streptophyta</taxon>
        <taxon>Embryophyta</taxon>
        <taxon>Tracheophyta</taxon>
        <taxon>Spermatophyta</taxon>
        <taxon>Magnoliopsida</taxon>
        <taxon>eudicotyledons</taxon>
        <taxon>Gunneridae</taxon>
        <taxon>Pentapetalae</taxon>
        <taxon>asterids</taxon>
        <taxon>campanulids</taxon>
        <taxon>Escalloniales</taxon>
        <taxon>Escalloniaceae</taxon>
        <taxon>Escallonia</taxon>
    </lineage>
</organism>
<feature type="repeat" description="PPR" evidence="3">
    <location>
        <begin position="437"/>
        <end position="471"/>
    </location>
</feature>
<dbReference type="PANTHER" id="PTHR47447:SF21">
    <property type="entry name" value="PENTACOTRIPEPTIDE-REPEAT REGION OF PRORP DOMAIN-CONTAINING PROTEIN"/>
    <property type="match status" value="1"/>
</dbReference>
<evidence type="ECO:0000256" key="3">
    <source>
        <dbReference type="PROSITE-ProRule" id="PRU00708"/>
    </source>
</evidence>
<dbReference type="Pfam" id="PF01535">
    <property type="entry name" value="PPR"/>
    <property type="match status" value="3"/>
</dbReference>
<dbReference type="Gene3D" id="1.25.40.10">
    <property type="entry name" value="Tetratricopeptide repeat domain"/>
    <property type="match status" value="3"/>
</dbReference>
<dbReference type="PANTHER" id="PTHR47447">
    <property type="entry name" value="OS03G0856100 PROTEIN"/>
    <property type="match status" value="1"/>
</dbReference>
<dbReference type="Proteomes" id="UP001188597">
    <property type="component" value="Unassembled WGS sequence"/>
</dbReference>
<evidence type="ECO:0000256" key="1">
    <source>
        <dbReference type="ARBA" id="ARBA00007626"/>
    </source>
</evidence>
<feature type="repeat" description="PPR" evidence="3">
    <location>
        <begin position="402"/>
        <end position="436"/>
    </location>
</feature>
<keyword evidence="2" id="KW-0677">Repeat</keyword>
<feature type="repeat" description="PPR" evidence="3">
    <location>
        <begin position="262"/>
        <end position="296"/>
    </location>
</feature>
<dbReference type="EMBL" id="JAVXUP010001221">
    <property type="protein sequence ID" value="KAK3014427.1"/>
    <property type="molecule type" value="Genomic_DNA"/>
</dbReference>
<name>A0AA88VT25_9ASTE</name>
<dbReference type="Pfam" id="PF12854">
    <property type="entry name" value="PPR_1"/>
    <property type="match status" value="1"/>
</dbReference>
<dbReference type="AlphaFoldDB" id="A0AA88VT25"/>
<gene>
    <name evidence="4" type="ORF">RJ639_008170</name>
</gene>
<dbReference type="PROSITE" id="PS51375">
    <property type="entry name" value="PPR"/>
    <property type="match status" value="4"/>
</dbReference>